<evidence type="ECO:0000313" key="3">
    <source>
        <dbReference type="Proteomes" id="UP000270094"/>
    </source>
</evidence>
<evidence type="ECO:0000256" key="1">
    <source>
        <dbReference type="SAM" id="Phobius"/>
    </source>
</evidence>
<accession>A0A3P7JFR2</accession>
<protein>
    <submittedName>
        <fullName evidence="2">Uncharacterized protein</fullName>
    </submittedName>
</protein>
<keyword evidence="1" id="KW-0472">Membrane</keyword>
<evidence type="ECO:0000313" key="2">
    <source>
        <dbReference type="EMBL" id="VDM77004.1"/>
    </source>
</evidence>
<organism evidence="2 3">
    <name type="scientific">Strongylus vulgaris</name>
    <name type="common">Blood worm</name>
    <dbReference type="NCBI Taxonomy" id="40348"/>
    <lineage>
        <taxon>Eukaryota</taxon>
        <taxon>Metazoa</taxon>
        <taxon>Ecdysozoa</taxon>
        <taxon>Nematoda</taxon>
        <taxon>Chromadorea</taxon>
        <taxon>Rhabditida</taxon>
        <taxon>Rhabditina</taxon>
        <taxon>Rhabditomorpha</taxon>
        <taxon>Strongyloidea</taxon>
        <taxon>Strongylidae</taxon>
        <taxon>Strongylus</taxon>
    </lineage>
</organism>
<reference evidence="2 3" key="1">
    <citation type="submission" date="2018-11" db="EMBL/GenBank/DDBJ databases">
        <authorList>
            <consortium name="Pathogen Informatics"/>
        </authorList>
    </citation>
    <scope>NUCLEOTIDE SEQUENCE [LARGE SCALE GENOMIC DNA]</scope>
</reference>
<keyword evidence="1" id="KW-1133">Transmembrane helix</keyword>
<feature type="transmembrane region" description="Helical" evidence="1">
    <location>
        <begin position="6"/>
        <end position="25"/>
    </location>
</feature>
<keyword evidence="3" id="KW-1185">Reference proteome</keyword>
<dbReference type="Proteomes" id="UP000270094">
    <property type="component" value="Unassembled WGS sequence"/>
</dbReference>
<dbReference type="EMBL" id="UYYB01098209">
    <property type="protein sequence ID" value="VDM77004.1"/>
    <property type="molecule type" value="Genomic_DNA"/>
</dbReference>
<keyword evidence="1" id="KW-0812">Transmembrane</keyword>
<name>A0A3P7JFR2_STRVU</name>
<gene>
    <name evidence="2" type="ORF">SVUK_LOCUS12002</name>
</gene>
<sequence length="59" mass="6663">MSHKHCYVVATLAAIGSFILLRLLGSDGRYYCSLRDKPWPTSLFWTLRSGDTCLVSELI</sequence>
<proteinExistence type="predicted"/>
<dbReference type="AlphaFoldDB" id="A0A3P7JFR2"/>